<evidence type="ECO:0000256" key="4">
    <source>
        <dbReference type="ARBA" id="ARBA00022847"/>
    </source>
</evidence>
<evidence type="ECO:0000256" key="7">
    <source>
        <dbReference type="SAM" id="Phobius"/>
    </source>
</evidence>
<evidence type="ECO:0000259" key="8">
    <source>
        <dbReference type="PROSITE" id="PS50850"/>
    </source>
</evidence>
<feature type="domain" description="Major facilitator superfamily (MFS) profile" evidence="8">
    <location>
        <begin position="12"/>
        <end position="370"/>
    </location>
</feature>
<dbReference type="PANTHER" id="PTHR11662:SF455">
    <property type="entry name" value="GH23975P"/>
    <property type="match status" value="1"/>
</dbReference>
<reference evidence="9 10" key="1">
    <citation type="submission" date="2024-05" db="EMBL/GenBank/DDBJ databases">
        <title>Culex pipiens pipiens assembly and annotation.</title>
        <authorList>
            <person name="Alout H."/>
            <person name="Durand T."/>
        </authorList>
    </citation>
    <scope>NUCLEOTIDE SEQUENCE [LARGE SCALE GENOMIC DNA]</scope>
    <source>
        <strain evidence="9">HA-2024</strain>
        <tissue evidence="9">Whole body</tissue>
    </source>
</reference>
<comment type="subcellular location">
    <subcellularLocation>
        <location evidence="1">Membrane</location>
        <topology evidence="1">Multi-pass membrane protein</topology>
    </subcellularLocation>
</comment>
<evidence type="ECO:0000256" key="6">
    <source>
        <dbReference type="ARBA" id="ARBA00023136"/>
    </source>
</evidence>
<feature type="transmembrane region" description="Helical" evidence="7">
    <location>
        <begin position="284"/>
        <end position="308"/>
    </location>
</feature>
<dbReference type="Gene3D" id="1.20.1250.20">
    <property type="entry name" value="MFS general substrate transporter like domains"/>
    <property type="match status" value="2"/>
</dbReference>
<comment type="caution">
    <text evidence="9">The sequence shown here is derived from an EMBL/GenBank/DDBJ whole genome shotgun (WGS) entry which is preliminary data.</text>
</comment>
<evidence type="ECO:0000256" key="3">
    <source>
        <dbReference type="ARBA" id="ARBA00022692"/>
    </source>
</evidence>
<dbReference type="SUPFAM" id="SSF103473">
    <property type="entry name" value="MFS general substrate transporter"/>
    <property type="match status" value="1"/>
</dbReference>
<feature type="transmembrane region" description="Helical" evidence="7">
    <location>
        <begin position="314"/>
        <end position="335"/>
    </location>
</feature>
<keyword evidence="10" id="KW-1185">Reference proteome</keyword>
<dbReference type="Pfam" id="PF07690">
    <property type="entry name" value="MFS_1"/>
    <property type="match status" value="2"/>
</dbReference>
<keyword evidence="5 7" id="KW-1133">Transmembrane helix</keyword>
<dbReference type="GO" id="GO:0016020">
    <property type="term" value="C:membrane"/>
    <property type="evidence" value="ECO:0007669"/>
    <property type="project" value="UniProtKB-SubCell"/>
</dbReference>
<dbReference type="PROSITE" id="PS50850">
    <property type="entry name" value="MFS"/>
    <property type="match status" value="1"/>
</dbReference>
<evidence type="ECO:0000256" key="2">
    <source>
        <dbReference type="ARBA" id="ARBA00022448"/>
    </source>
</evidence>
<organism evidence="9 10">
    <name type="scientific">Culex pipiens pipiens</name>
    <name type="common">Northern house mosquito</name>
    <dbReference type="NCBI Taxonomy" id="38569"/>
    <lineage>
        <taxon>Eukaryota</taxon>
        <taxon>Metazoa</taxon>
        <taxon>Ecdysozoa</taxon>
        <taxon>Arthropoda</taxon>
        <taxon>Hexapoda</taxon>
        <taxon>Insecta</taxon>
        <taxon>Pterygota</taxon>
        <taxon>Neoptera</taxon>
        <taxon>Endopterygota</taxon>
        <taxon>Diptera</taxon>
        <taxon>Nematocera</taxon>
        <taxon>Culicoidea</taxon>
        <taxon>Culicidae</taxon>
        <taxon>Culicinae</taxon>
        <taxon>Culicini</taxon>
        <taxon>Culex</taxon>
        <taxon>Culex</taxon>
    </lineage>
</organism>
<name>A0ABD1CFD3_CULPP</name>
<feature type="transmembrane region" description="Helical" evidence="7">
    <location>
        <begin position="228"/>
        <end position="247"/>
    </location>
</feature>
<evidence type="ECO:0000313" key="10">
    <source>
        <dbReference type="Proteomes" id="UP001562425"/>
    </source>
</evidence>
<keyword evidence="6 7" id="KW-0472">Membrane</keyword>
<dbReference type="AlphaFoldDB" id="A0ABD1CFD3"/>
<proteinExistence type="predicted"/>
<evidence type="ECO:0000256" key="5">
    <source>
        <dbReference type="ARBA" id="ARBA00022989"/>
    </source>
</evidence>
<keyword evidence="3 7" id="KW-0812">Transmembrane</keyword>
<dbReference type="InterPro" id="IPR036259">
    <property type="entry name" value="MFS_trans_sf"/>
</dbReference>
<dbReference type="InterPro" id="IPR050382">
    <property type="entry name" value="MFS_Na/Anion_cotransporter"/>
</dbReference>
<dbReference type="PANTHER" id="PTHR11662">
    <property type="entry name" value="SOLUTE CARRIER FAMILY 17"/>
    <property type="match status" value="1"/>
</dbReference>
<keyword evidence="2" id="KW-0813">Transport</keyword>
<dbReference type="Proteomes" id="UP001562425">
    <property type="component" value="Unassembled WGS sequence"/>
</dbReference>
<dbReference type="InterPro" id="IPR011701">
    <property type="entry name" value="MFS"/>
</dbReference>
<dbReference type="GO" id="GO:0015293">
    <property type="term" value="F:symporter activity"/>
    <property type="evidence" value="ECO:0007669"/>
    <property type="project" value="UniProtKB-KW"/>
</dbReference>
<accession>A0ABD1CFD3</accession>
<dbReference type="InterPro" id="IPR020846">
    <property type="entry name" value="MFS_dom"/>
</dbReference>
<feature type="transmembrane region" description="Helical" evidence="7">
    <location>
        <begin position="80"/>
        <end position="99"/>
    </location>
</feature>
<evidence type="ECO:0000256" key="1">
    <source>
        <dbReference type="ARBA" id="ARBA00004141"/>
    </source>
</evidence>
<evidence type="ECO:0000313" key="9">
    <source>
        <dbReference type="EMBL" id="KAL1375112.1"/>
    </source>
</evidence>
<gene>
    <name evidence="9" type="ORF">pipiens_017700</name>
</gene>
<dbReference type="FunFam" id="1.20.1250.20:FF:000003">
    <property type="entry name" value="Solute carrier family 17 member 3"/>
    <property type="match status" value="1"/>
</dbReference>
<sequence length="370" mass="40634">MWKFWKRRRTVVAMMACLGVQFIYLNQLSLNVTLASITKEQGNEEWLRMKNYLVSAYLYGYLLTQISGGVLAPKLGSTKMIATSIAASSFLSLLTPLAAYGGVGWLIAIRLLQGMFQGVVFPCLHELWTRWAPRSERTHLVLTALDGIQMGTVNALCLVANFCQIWGSTTILTKLPSFLKENFNYEVAPSAFISTLPYLATTIALKIAGSQADRLTGLCTTTQVRRNFTCAAFIAQVIFMLAGALVLNAIQTAILMSLAVAMRALGWAGYIVNLLDLSPRSAGVMMGLVGSVGTIADITSLLVTGFLNGTVEEWNVLFLITAGIFLVGCFVYWFLASGELQPWSIEKREQDKRQIQDSESSSINDFSTNL</sequence>
<keyword evidence="4" id="KW-0769">Symport</keyword>
<feature type="transmembrane region" description="Helical" evidence="7">
    <location>
        <begin position="12"/>
        <end position="32"/>
    </location>
</feature>
<protein>
    <recommendedName>
        <fullName evidence="8">Major facilitator superfamily (MFS) profile domain-containing protein</fullName>
    </recommendedName>
</protein>
<feature type="transmembrane region" description="Helical" evidence="7">
    <location>
        <begin position="52"/>
        <end position="73"/>
    </location>
</feature>
<dbReference type="EMBL" id="JBEHCU010012769">
    <property type="protein sequence ID" value="KAL1375112.1"/>
    <property type="molecule type" value="Genomic_DNA"/>
</dbReference>